<accession>A0A371XFY6</accession>
<evidence type="ECO:0000256" key="2">
    <source>
        <dbReference type="ARBA" id="ARBA00004651"/>
    </source>
</evidence>
<evidence type="ECO:0000313" key="20">
    <source>
        <dbReference type="EMBL" id="RFC68139.1"/>
    </source>
</evidence>
<keyword evidence="7 19" id="KW-1003">Cell membrane</keyword>
<dbReference type="RefSeq" id="WP_116623282.1">
    <property type="nucleotide sequence ID" value="NZ_QURN01000005.1"/>
</dbReference>
<evidence type="ECO:0000256" key="17">
    <source>
        <dbReference type="ARBA" id="ARBA00048623"/>
    </source>
</evidence>
<keyword evidence="9 19" id="KW-0808">Transferase</keyword>
<comment type="similarity">
    <text evidence="4 19">Belongs to the CobS family.</text>
</comment>
<evidence type="ECO:0000313" key="21">
    <source>
        <dbReference type="Proteomes" id="UP000262379"/>
    </source>
</evidence>
<dbReference type="GO" id="GO:0009236">
    <property type="term" value="P:cobalamin biosynthetic process"/>
    <property type="evidence" value="ECO:0007669"/>
    <property type="project" value="UniProtKB-UniRule"/>
</dbReference>
<feature type="transmembrane region" description="Helical" evidence="19">
    <location>
        <begin position="38"/>
        <end position="59"/>
    </location>
</feature>
<evidence type="ECO:0000256" key="16">
    <source>
        <dbReference type="ARBA" id="ARBA00032853"/>
    </source>
</evidence>
<keyword evidence="10 19" id="KW-0812">Transmembrane</keyword>
<evidence type="ECO:0000256" key="11">
    <source>
        <dbReference type="ARBA" id="ARBA00022842"/>
    </source>
</evidence>
<dbReference type="GO" id="GO:0008818">
    <property type="term" value="F:cobalamin 5'-phosphate synthase activity"/>
    <property type="evidence" value="ECO:0007669"/>
    <property type="project" value="UniProtKB-UniRule"/>
</dbReference>
<reference evidence="21" key="1">
    <citation type="submission" date="2018-08" db="EMBL/GenBank/DDBJ databases">
        <authorList>
            <person name="Im W.T."/>
        </authorList>
    </citation>
    <scope>NUCLEOTIDE SEQUENCE [LARGE SCALE GENOMIC DNA]</scope>
    <source>
        <strain evidence="21">LA-28</strain>
    </source>
</reference>
<sequence>MRGIDARSIMSDLAIALVFFTRLPLPHFEIPGRKLADALWAAPIVGMMVALAGGVAYTLGHAMGINEGVAAAITLAVTMFATGCLHEDGLADTADAFGGGRTIARKLEIMRDSRIGTYGAAALVMSVLLRWTSLASLPGGASAVCALLAAHAASRGVLAVLIQRTPAAREDGLGASVGTVSDPVALAALGLGALPLLLLGIGQGILMGMLVACIAYWLRGLFIRQVGGITGDTLGAAQQVIEIAVLVAAGAILS</sequence>
<evidence type="ECO:0000256" key="1">
    <source>
        <dbReference type="ARBA" id="ARBA00001946"/>
    </source>
</evidence>
<protein>
    <recommendedName>
        <fullName evidence="6 19">Adenosylcobinamide-GDP ribazoletransferase</fullName>
        <ecNumber evidence="5 19">2.7.8.26</ecNumber>
    </recommendedName>
    <alternativeName>
        <fullName evidence="16 19">Cobalamin synthase</fullName>
    </alternativeName>
    <alternativeName>
        <fullName evidence="15 19">Cobalamin-5'-phosphate synthase</fullName>
    </alternativeName>
</protein>
<comment type="caution">
    <text evidence="19">Lacks conserved residue(s) required for the propagation of feature annotation.</text>
</comment>
<dbReference type="PANTHER" id="PTHR34148:SF1">
    <property type="entry name" value="ADENOSYLCOBINAMIDE-GDP RIBAZOLETRANSFERASE"/>
    <property type="match status" value="1"/>
</dbReference>
<gene>
    <name evidence="19 20" type="primary">cobS</name>
    <name evidence="20" type="ORF">DY251_07645</name>
</gene>
<comment type="caution">
    <text evidence="20">The sequence shown here is derived from an EMBL/GenBank/DDBJ whole genome shotgun (WGS) entry which is preliminary data.</text>
</comment>
<dbReference type="AlphaFoldDB" id="A0A371XFY6"/>
<evidence type="ECO:0000256" key="5">
    <source>
        <dbReference type="ARBA" id="ARBA00013200"/>
    </source>
</evidence>
<dbReference type="PANTHER" id="PTHR34148">
    <property type="entry name" value="ADENOSYLCOBINAMIDE-GDP RIBAZOLETRANSFERASE"/>
    <property type="match status" value="1"/>
</dbReference>
<evidence type="ECO:0000256" key="4">
    <source>
        <dbReference type="ARBA" id="ARBA00010561"/>
    </source>
</evidence>
<dbReference type="UniPathway" id="UPA00148">
    <property type="reaction ID" value="UER00238"/>
</dbReference>
<evidence type="ECO:0000256" key="14">
    <source>
        <dbReference type="ARBA" id="ARBA00025228"/>
    </source>
</evidence>
<evidence type="ECO:0000256" key="19">
    <source>
        <dbReference type="HAMAP-Rule" id="MF_00719"/>
    </source>
</evidence>
<name>A0A371XFY6_9HYPH</name>
<proteinExistence type="inferred from homology"/>
<feature type="transmembrane region" description="Helical" evidence="19">
    <location>
        <begin position="115"/>
        <end position="133"/>
    </location>
</feature>
<keyword evidence="21" id="KW-1185">Reference proteome</keyword>
<evidence type="ECO:0000256" key="18">
    <source>
        <dbReference type="ARBA" id="ARBA00049504"/>
    </source>
</evidence>
<evidence type="ECO:0000256" key="6">
    <source>
        <dbReference type="ARBA" id="ARBA00015850"/>
    </source>
</evidence>
<comment type="catalytic activity">
    <reaction evidence="18 19">
        <text>alpha-ribazole 5'-phosphate + adenosylcob(III)inamide-GDP = adenosylcob(III)alamin 5'-phosphate + GMP + H(+)</text>
        <dbReference type="Rhea" id="RHEA:23560"/>
        <dbReference type="ChEBI" id="CHEBI:15378"/>
        <dbReference type="ChEBI" id="CHEBI:57918"/>
        <dbReference type="ChEBI" id="CHEBI:58115"/>
        <dbReference type="ChEBI" id="CHEBI:60487"/>
        <dbReference type="ChEBI" id="CHEBI:60493"/>
        <dbReference type="EC" id="2.7.8.26"/>
    </reaction>
</comment>
<comment type="function">
    <text evidence="14 19">Joins adenosylcobinamide-GDP and alpha-ribazole to generate adenosylcobalamin (Ado-cobalamin). Also synthesizes adenosylcobalamin 5'-phosphate from adenosylcobinamide-GDP and alpha-ribazole 5'-phosphate.</text>
</comment>
<evidence type="ECO:0000256" key="13">
    <source>
        <dbReference type="ARBA" id="ARBA00023136"/>
    </source>
</evidence>
<dbReference type="EMBL" id="QURN01000005">
    <property type="protein sequence ID" value="RFC68139.1"/>
    <property type="molecule type" value="Genomic_DNA"/>
</dbReference>
<keyword evidence="8 19" id="KW-0169">Cobalamin biosynthesis</keyword>
<evidence type="ECO:0000256" key="9">
    <source>
        <dbReference type="ARBA" id="ARBA00022679"/>
    </source>
</evidence>
<feature type="transmembrane region" description="Helical" evidence="19">
    <location>
        <begin position="197"/>
        <end position="218"/>
    </location>
</feature>
<keyword evidence="13 19" id="KW-0472">Membrane</keyword>
<organism evidence="20 21">
    <name type="scientific">Mesorhizobium denitrificans</name>
    <dbReference type="NCBI Taxonomy" id="2294114"/>
    <lineage>
        <taxon>Bacteria</taxon>
        <taxon>Pseudomonadati</taxon>
        <taxon>Pseudomonadota</taxon>
        <taxon>Alphaproteobacteria</taxon>
        <taxon>Hyphomicrobiales</taxon>
        <taxon>Phyllobacteriaceae</taxon>
        <taxon>Mesorhizobium</taxon>
    </lineage>
</organism>
<dbReference type="Pfam" id="PF02654">
    <property type="entry name" value="CobS"/>
    <property type="match status" value="1"/>
</dbReference>
<evidence type="ECO:0000256" key="15">
    <source>
        <dbReference type="ARBA" id="ARBA00032605"/>
    </source>
</evidence>
<dbReference type="InterPro" id="IPR003805">
    <property type="entry name" value="CobS"/>
</dbReference>
<evidence type="ECO:0000256" key="3">
    <source>
        <dbReference type="ARBA" id="ARBA00004663"/>
    </source>
</evidence>
<comment type="pathway">
    <text evidence="3 19">Cofactor biosynthesis; adenosylcobalamin biosynthesis; adenosylcobalamin from cob(II)yrinate a,c-diamide: step 7/7.</text>
</comment>
<comment type="subcellular location">
    <subcellularLocation>
        <location evidence="2 19">Cell membrane</location>
        <topology evidence="2 19">Multi-pass membrane protein</topology>
    </subcellularLocation>
</comment>
<dbReference type="EC" id="2.7.8.26" evidence="5 19"/>
<dbReference type="HAMAP" id="MF_00719">
    <property type="entry name" value="CobS"/>
    <property type="match status" value="1"/>
</dbReference>
<keyword evidence="11 19" id="KW-0460">Magnesium</keyword>
<dbReference type="NCBIfam" id="TIGR00317">
    <property type="entry name" value="cobS"/>
    <property type="match status" value="1"/>
</dbReference>
<dbReference type="GO" id="GO:0005886">
    <property type="term" value="C:plasma membrane"/>
    <property type="evidence" value="ECO:0007669"/>
    <property type="project" value="UniProtKB-SubCell"/>
</dbReference>
<evidence type="ECO:0000256" key="7">
    <source>
        <dbReference type="ARBA" id="ARBA00022475"/>
    </source>
</evidence>
<comment type="cofactor">
    <cofactor evidence="1 19">
        <name>Mg(2+)</name>
        <dbReference type="ChEBI" id="CHEBI:18420"/>
    </cofactor>
</comment>
<evidence type="ECO:0000256" key="8">
    <source>
        <dbReference type="ARBA" id="ARBA00022573"/>
    </source>
</evidence>
<dbReference type="GO" id="GO:0051073">
    <property type="term" value="F:adenosylcobinamide-GDP ribazoletransferase activity"/>
    <property type="evidence" value="ECO:0007669"/>
    <property type="project" value="UniProtKB-UniRule"/>
</dbReference>
<dbReference type="Proteomes" id="UP000262379">
    <property type="component" value="Unassembled WGS sequence"/>
</dbReference>
<comment type="catalytic activity">
    <reaction evidence="17 19">
        <text>alpha-ribazole + adenosylcob(III)inamide-GDP = adenosylcob(III)alamin + GMP + H(+)</text>
        <dbReference type="Rhea" id="RHEA:16049"/>
        <dbReference type="ChEBI" id="CHEBI:10329"/>
        <dbReference type="ChEBI" id="CHEBI:15378"/>
        <dbReference type="ChEBI" id="CHEBI:18408"/>
        <dbReference type="ChEBI" id="CHEBI:58115"/>
        <dbReference type="ChEBI" id="CHEBI:60487"/>
        <dbReference type="EC" id="2.7.8.26"/>
    </reaction>
</comment>
<evidence type="ECO:0000256" key="12">
    <source>
        <dbReference type="ARBA" id="ARBA00022989"/>
    </source>
</evidence>
<keyword evidence="12 19" id="KW-1133">Transmembrane helix</keyword>
<evidence type="ECO:0000256" key="10">
    <source>
        <dbReference type="ARBA" id="ARBA00022692"/>
    </source>
</evidence>